<comment type="caution">
    <text evidence="3">The sequence shown here is derived from an EMBL/GenBank/DDBJ whole genome shotgun (WGS) entry which is preliminary data.</text>
</comment>
<reference evidence="3" key="1">
    <citation type="submission" date="2020-06" db="EMBL/GenBank/DDBJ databases">
        <authorList>
            <person name="Li T."/>
            <person name="Hu X."/>
            <person name="Zhang T."/>
            <person name="Song X."/>
            <person name="Zhang H."/>
            <person name="Dai N."/>
            <person name="Sheng W."/>
            <person name="Hou X."/>
            <person name="Wei L."/>
        </authorList>
    </citation>
    <scope>NUCLEOTIDE SEQUENCE</scope>
    <source>
        <strain evidence="3">KEN1</strain>
        <tissue evidence="3">Leaf</tissue>
    </source>
</reference>
<evidence type="ECO:0000313" key="3">
    <source>
        <dbReference type="EMBL" id="KAL0402633.1"/>
    </source>
</evidence>
<feature type="domain" description="DUF4283" evidence="2">
    <location>
        <begin position="157"/>
        <end position="234"/>
    </location>
</feature>
<sequence>MAKAKKSKHSTETSGRTTMASDQLPAAPVSVKAKAAEQFSTTAIQSVFVKGTSMPTDKTKVGPLDFHAFISDLEASPSPMAKNFAHTCHVSNTTGPQIEETLPGKAAVSEADGTKKTSFSGLFSTNQKPTTENKLAKLVVEDGTLTLESTDLVNIQAKLGHCLVGYVAGKFLGLKAIRALAQSWGPSFQQHDSGWLIFRFARDEDRQRILAGGPYFIYGRPLLLKNMPDCFEFKEDDVSLTPVWAILPSLPNVGTRMHLAKSGRDWVPPLRWIH</sequence>
<proteinExistence type="predicted"/>
<dbReference type="PANTHER" id="PTHR33233:SF17">
    <property type="entry name" value="DUF4283 DOMAIN-CONTAINING PROTEIN"/>
    <property type="match status" value="1"/>
</dbReference>
<name>A0AAW2TEQ5_9LAMI</name>
<feature type="compositionally biased region" description="Polar residues" evidence="1">
    <location>
        <begin position="12"/>
        <end position="21"/>
    </location>
</feature>
<protein>
    <recommendedName>
        <fullName evidence="2">DUF4283 domain-containing protein</fullName>
    </recommendedName>
</protein>
<reference evidence="3" key="2">
    <citation type="journal article" date="2024" name="Plant">
        <title>Genomic evolution and insights into agronomic trait innovations of Sesamum species.</title>
        <authorList>
            <person name="Miao H."/>
            <person name="Wang L."/>
            <person name="Qu L."/>
            <person name="Liu H."/>
            <person name="Sun Y."/>
            <person name="Le M."/>
            <person name="Wang Q."/>
            <person name="Wei S."/>
            <person name="Zheng Y."/>
            <person name="Lin W."/>
            <person name="Duan Y."/>
            <person name="Cao H."/>
            <person name="Xiong S."/>
            <person name="Wang X."/>
            <person name="Wei L."/>
            <person name="Li C."/>
            <person name="Ma Q."/>
            <person name="Ju M."/>
            <person name="Zhao R."/>
            <person name="Li G."/>
            <person name="Mu C."/>
            <person name="Tian Q."/>
            <person name="Mei H."/>
            <person name="Zhang T."/>
            <person name="Gao T."/>
            <person name="Zhang H."/>
        </authorList>
    </citation>
    <scope>NUCLEOTIDE SEQUENCE</scope>
    <source>
        <strain evidence="3">KEN1</strain>
    </source>
</reference>
<dbReference type="EMBL" id="JACGWN010000015">
    <property type="protein sequence ID" value="KAL0402633.1"/>
    <property type="molecule type" value="Genomic_DNA"/>
</dbReference>
<dbReference type="AlphaFoldDB" id="A0AAW2TEQ5"/>
<dbReference type="Pfam" id="PF14111">
    <property type="entry name" value="DUF4283"/>
    <property type="match status" value="1"/>
</dbReference>
<dbReference type="InterPro" id="IPR025558">
    <property type="entry name" value="DUF4283"/>
</dbReference>
<feature type="region of interest" description="Disordered" evidence="1">
    <location>
        <begin position="1"/>
        <end position="24"/>
    </location>
</feature>
<gene>
    <name evidence="3" type="ORF">Slati_4293200</name>
</gene>
<evidence type="ECO:0000259" key="2">
    <source>
        <dbReference type="Pfam" id="PF14111"/>
    </source>
</evidence>
<dbReference type="PANTHER" id="PTHR33233">
    <property type="entry name" value="ENDONUCLEASE/EXONUCLEASE/PHOSPHATASE"/>
    <property type="match status" value="1"/>
</dbReference>
<evidence type="ECO:0000256" key="1">
    <source>
        <dbReference type="SAM" id="MobiDB-lite"/>
    </source>
</evidence>
<organism evidence="3">
    <name type="scientific">Sesamum latifolium</name>
    <dbReference type="NCBI Taxonomy" id="2727402"/>
    <lineage>
        <taxon>Eukaryota</taxon>
        <taxon>Viridiplantae</taxon>
        <taxon>Streptophyta</taxon>
        <taxon>Embryophyta</taxon>
        <taxon>Tracheophyta</taxon>
        <taxon>Spermatophyta</taxon>
        <taxon>Magnoliopsida</taxon>
        <taxon>eudicotyledons</taxon>
        <taxon>Gunneridae</taxon>
        <taxon>Pentapetalae</taxon>
        <taxon>asterids</taxon>
        <taxon>lamiids</taxon>
        <taxon>Lamiales</taxon>
        <taxon>Pedaliaceae</taxon>
        <taxon>Sesamum</taxon>
    </lineage>
</organism>
<accession>A0AAW2TEQ5</accession>